<evidence type="ECO:0000313" key="2">
    <source>
        <dbReference type="Proteomes" id="UP001500542"/>
    </source>
</evidence>
<protein>
    <submittedName>
        <fullName evidence="1">Uncharacterized protein</fullName>
    </submittedName>
</protein>
<evidence type="ECO:0000313" key="1">
    <source>
        <dbReference type="EMBL" id="GAA0925932.1"/>
    </source>
</evidence>
<dbReference type="EMBL" id="BAAAHK010000002">
    <property type="protein sequence ID" value="GAA0925932.1"/>
    <property type="molecule type" value="Genomic_DNA"/>
</dbReference>
<comment type="caution">
    <text evidence="1">The sequence shown here is derived from an EMBL/GenBank/DDBJ whole genome shotgun (WGS) entry which is preliminary data.</text>
</comment>
<sequence>MVLDPSHRGTPIEQAARRLPCPIEWHAGFRLTTDDLCRHPDYRGRQYVDLGLSIEVDGWLTPSILGDAAALGQHDPQALKRVWHYLARFGDESR</sequence>
<proteinExistence type="predicted"/>
<dbReference type="Proteomes" id="UP001500542">
    <property type="component" value="Unassembled WGS sequence"/>
</dbReference>
<reference evidence="1 2" key="1">
    <citation type="journal article" date="2019" name="Int. J. Syst. Evol. Microbiol.">
        <title>The Global Catalogue of Microorganisms (GCM) 10K type strain sequencing project: providing services to taxonomists for standard genome sequencing and annotation.</title>
        <authorList>
            <consortium name="The Broad Institute Genomics Platform"/>
            <consortium name="The Broad Institute Genome Sequencing Center for Infectious Disease"/>
            <person name="Wu L."/>
            <person name="Ma J."/>
        </authorList>
    </citation>
    <scope>NUCLEOTIDE SEQUENCE [LARGE SCALE GENOMIC DNA]</scope>
    <source>
        <strain evidence="1 2">JCM 10977</strain>
    </source>
</reference>
<accession>A0ABN1PCH6</accession>
<keyword evidence="2" id="KW-1185">Reference proteome</keyword>
<gene>
    <name evidence="1" type="ORF">GCM10009554_05760</name>
</gene>
<name>A0ABN1PCH6_9ACTN</name>
<organism evidence="1 2">
    <name type="scientific">Kribbella koreensis</name>
    <dbReference type="NCBI Taxonomy" id="57909"/>
    <lineage>
        <taxon>Bacteria</taxon>
        <taxon>Bacillati</taxon>
        <taxon>Actinomycetota</taxon>
        <taxon>Actinomycetes</taxon>
        <taxon>Propionibacteriales</taxon>
        <taxon>Kribbellaceae</taxon>
        <taxon>Kribbella</taxon>
    </lineage>
</organism>